<protein>
    <submittedName>
        <fullName evidence="3">Helix-turn-helix</fullName>
    </submittedName>
</protein>
<dbReference type="Pfam" id="PF01381">
    <property type="entry name" value="HTH_3"/>
    <property type="match status" value="1"/>
</dbReference>
<accession>A0A1Y6EVV9</accession>
<dbReference type="PROSITE" id="PS50943">
    <property type="entry name" value="HTH_CROC1"/>
    <property type="match status" value="1"/>
</dbReference>
<dbReference type="RefSeq" id="WP_086434287.1">
    <property type="nucleotide sequence ID" value="NZ_FXWH01000001.1"/>
</dbReference>
<organism evidence="3 4">
    <name type="scientific">Pseudidiomarina planktonica</name>
    <dbReference type="NCBI Taxonomy" id="1323738"/>
    <lineage>
        <taxon>Bacteria</taxon>
        <taxon>Pseudomonadati</taxon>
        <taxon>Pseudomonadota</taxon>
        <taxon>Gammaproteobacteria</taxon>
        <taxon>Alteromonadales</taxon>
        <taxon>Idiomarinaceae</taxon>
        <taxon>Pseudidiomarina</taxon>
    </lineage>
</organism>
<proteinExistence type="predicted"/>
<gene>
    <name evidence="3" type="ORF">SAMN06297229_1184</name>
</gene>
<keyword evidence="1" id="KW-0812">Transmembrane</keyword>
<evidence type="ECO:0000313" key="3">
    <source>
        <dbReference type="EMBL" id="SMQ65110.1"/>
    </source>
</evidence>
<dbReference type="InterPro" id="IPR010982">
    <property type="entry name" value="Lambda_DNA-bd_dom_sf"/>
</dbReference>
<dbReference type="AlphaFoldDB" id="A0A1Y6EVV9"/>
<dbReference type="SMART" id="SM00530">
    <property type="entry name" value="HTH_XRE"/>
    <property type="match status" value="1"/>
</dbReference>
<evidence type="ECO:0000259" key="2">
    <source>
        <dbReference type="PROSITE" id="PS50943"/>
    </source>
</evidence>
<evidence type="ECO:0000256" key="1">
    <source>
        <dbReference type="SAM" id="Phobius"/>
    </source>
</evidence>
<sequence>MSKLMQLNKNKIQQLRKHKCWSQDELAAASNLSIRTIQRVEKTGNASLETVKAVASVFEVEPLYLQSNKDIENVTFNFLCKYSWIAAFALSSVFFGLWIVDILIPTLKGADFNNQYKIHGDFRYLDFGGISFFAGFALLGVNLFIEFLNRKRMTGRVTVNSEAD</sequence>
<keyword evidence="4" id="KW-1185">Reference proteome</keyword>
<reference evidence="4" key="1">
    <citation type="submission" date="2017-04" db="EMBL/GenBank/DDBJ databases">
        <authorList>
            <person name="Varghese N."/>
            <person name="Submissions S."/>
        </authorList>
    </citation>
    <scope>NUCLEOTIDE SEQUENCE [LARGE SCALE GENOMIC DNA]</scope>
</reference>
<dbReference type="OrthoDB" id="21915at2"/>
<dbReference type="GO" id="GO:0003677">
    <property type="term" value="F:DNA binding"/>
    <property type="evidence" value="ECO:0007669"/>
    <property type="project" value="InterPro"/>
</dbReference>
<dbReference type="Proteomes" id="UP000194450">
    <property type="component" value="Unassembled WGS sequence"/>
</dbReference>
<feature type="domain" description="HTH cro/C1-type" evidence="2">
    <location>
        <begin position="12"/>
        <end position="65"/>
    </location>
</feature>
<feature type="transmembrane region" description="Helical" evidence="1">
    <location>
        <begin position="124"/>
        <end position="145"/>
    </location>
</feature>
<evidence type="ECO:0000313" key="4">
    <source>
        <dbReference type="Proteomes" id="UP000194450"/>
    </source>
</evidence>
<keyword evidence="1" id="KW-0472">Membrane</keyword>
<feature type="transmembrane region" description="Helical" evidence="1">
    <location>
        <begin position="82"/>
        <end position="104"/>
    </location>
</feature>
<dbReference type="SUPFAM" id="SSF47413">
    <property type="entry name" value="lambda repressor-like DNA-binding domains"/>
    <property type="match status" value="1"/>
</dbReference>
<dbReference type="Gene3D" id="1.10.260.40">
    <property type="entry name" value="lambda repressor-like DNA-binding domains"/>
    <property type="match status" value="1"/>
</dbReference>
<name>A0A1Y6EVV9_9GAMM</name>
<dbReference type="CDD" id="cd00093">
    <property type="entry name" value="HTH_XRE"/>
    <property type="match status" value="1"/>
</dbReference>
<dbReference type="InterPro" id="IPR001387">
    <property type="entry name" value="Cro/C1-type_HTH"/>
</dbReference>
<dbReference type="EMBL" id="FXWH01000001">
    <property type="protein sequence ID" value="SMQ65110.1"/>
    <property type="molecule type" value="Genomic_DNA"/>
</dbReference>
<keyword evidence="1" id="KW-1133">Transmembrane helix</keyword>